<gene>
    <name evidence="1" type="ordered locus">MGAS9429_Spy0356</name>
</gene>
<dbReference type="HOGENOM" id="CLU_1895060_0_0_9"/>
<sequence>MTKAIKLVILSLILFTTVFLSVRQASADLMMDGVTYSESTDSNTFLSNSGEVDNIWEKDRDFGKQRGLEAGKNGLGPTINRGDIPVPEKVKHKDKYQDGYQEGYIQAWHQEHPFQGVIFAVFDVFSLIWGVISELFT</sequence>
<dbReference type="KEGG" id="spk:MGAS9429_Spy0356"/>
<reference evidence="1 2" key="1">
    <citation type="journal article" date="2006" name="Proc. Natl. Acad. Sci. U.S.A.">
        <title>Molecular genetic anatomy of inter- and intraserotype variation in the human bacterial pathogen group A Streptococcus.</title>
        <authorList>
            <person name="Beres S.B."/>
            <person name="Richter E.W."/>
            <person name="Nagiec M.J."/>
            <person name="Sumby P."/>
            <person name="Porcella S.F."/>
            <person name="DeLeo F.R."/>
            <person name="Musser J.M."/>
        </authorList>
    </citation>
    <scope>NUCLEOTIDE SEQUENCE [LARGE SCALE GENOMIC DNA]</scope>
    <source>
        <strain evidence="1 2">MGAS9429</strain>
    </source>
</reference>
<dbReference type="RefSeq" id="WP_011527491.1">
    <property type="nucleotide sequence ID" value="NC_008021.1"/>
</dbReference>
<dbReference type="AlphaFoldDB" id="Q1JN55"/>
<proteinExistence type="predicted"/>
<evidence type="ECO:0000313" key="2">
    <source>
        <dbReference type="Proteomes" id="UP000002433"/>
    </source>
</evidence>
<evidence type="ECO:0000313" key="1">
    <source>
        <dbReference type="EMBL" id="ABF31544.1"/>
    </source>
</evidence>
<accession>Q1JN55</accession>
<name>Q1JN55_STRPC</name>
<dbReference type="Proteomes" id="UP000002433">
    <property type="component" value="Chromosome"/>
</dbReference>
<organism evidence="1 2">
    <name type="scientific">Streptococcus pyogenes serotype M12 (strain MGAS9429)</name>
    <dbReference type="NCBI Taxonomy" id="370551"/>
    <lineage>
        <taxon>Bacteria</taxon>
        <taxon>Bacillati</taxon>
        <taxon>Bacillota</taxon>
        <taxon>Bacilli</taxon>
        <taxon>Lactobacillales</taxon>
        <taxon>Streptococcaceae</taxon>
        <taxon>Streptococcus</taxon>
    </lineage>
</organism>
<dbReference type="EMBL" id="CP000259">
    <property type="protein sequence ID" value="ABF31544.1"/>
    <property type="molecule type" value="Genomic_DNA"/>
</dbReference>
<protein>
    <submittedName>
        <fullName evidence="1">Hypothetical membrane associated protein</fullName>
    </submittedName>
</protein>